<dbReference type="RefSeq" id="WP_348759549.1">
    <property type="nucleotide sequence ID" value="NZ_OZ026884.1"/>
</dbReference>
<gene>
    <name evidence="2" type="ORF">MECH1_V1_1257</name>
</gene>
<dbReference type="Gene3D" id="3.90.550.10">
    <property type="entry name" value="Spore Coat Polysaccharide Biosynthesis Protein SpsA, Chain A"/>
    <property type="match status" value="1"/>
</dbReference>
<sequence>MDANPNLISVVMPCYNCARLIERGVASVLAQTYRNLELIIVNDGSTDDTASRLAGFHDPRIRVFHQDNRGVSAARNLGLREARGSYIAFLDADDEWASACLEKLMAALAADREAVLAYCGWQNLGLAGGRGRPYVPPDYEREGKLAHLLTCCPWPIHAALTKTDAIRAAGGFDERFAIGEDYLLWMEIGRRHKLVRVPEVLAYYHHHAGPQATKNKIRAAREGWLVQREFLRRHPDAAAELGKNRVRELTDGKLLETAFDHYWRRDLDTAHALFRHTMATGYGSWSHWKYMLPALLPLPAYRGLIGLLDRRRGSP</sequence>
<dbReference type="EMBL" id="OZ026884">
    <property type="protein sequence ID" value="CAL1240033.1"/>
    <property type="molecule type" value="Genomic_DNA"/>
</dbReference>
<dbReference type="PANTHER" id="PTHR43685:SF2">
    <property type="entry name" value="GLYCOSYLTRANSFERASE 2-LIKE DOMAIN-CONTAINING PROTEIN"/>
    <property type="match status" value="1"/>
</dbReference>
<feature type="domain" description="Glycosyltransferase 2-like" evidence="1">
    <location>
        <begin position="9"/>
        <end position="116"/>
    </location>
</feature>
<dbReference type="InterPro" id="IPR001173">
    <property type="entry name" value="Glyco_trans_2-like"/>
</dbReference>
<dbReference type="PANTHER" id="PTHR43685">
    <property type="entry name" value="GLYCOSYLTRANSFERASE"/>
    <property type="match status" value="1"/>
</dbReference>
<dbReference type="InterPro" id="IPR029044">
    <property type="entry name" value="Nucleotide-diphossugar_trans"/>
</dbReference>
<dbReference type="Proteomes" id="UP001497493">
    <property type="component" value="Chromosome"/>
</dbReference>
<organism evidence="2 3">
    <name type="scientific">Candidatus Methylocalor cossyra</name>
    <dbReference type="NCBI Taxonomy" id="3108543"/>
    <lineage>
        <taxon>Bacteria</taxon>
        <taxon>Pseudomonadati</taxon>
        <taxon>Pseudomonadota</taxon>
        <taxon>Gammaproteobacteria</taxon>
        <taxon>Methylococcales</taxon>
        <taxon>Methylococcaceae</taxon>
        <taxon>Candidatus Methylocalor</taxon>
    </lineage>
</organism>
<evidence type="ECO:0000313" key="2">
    <source>
        <dbReference type="EMBL" id="CAL1240033.1"/>
    </source>
</evidence>
<proteinExistence type="predicted"/>
<keyword evidence="3" id="KW-1185">Reference proteome</keyword>
<protein>
    <submittedName>
        <fullName evidence="2">Glycosyltransferase</fullName>
    </submittedName>
</protein>
<evidence type="ECO:0000313" key="3">
    <source>
        <dbReference type="Proteomes" id="UP001497493"/>
    </source>
</evidence>
<evidence type="ECO:0000259" key="1">
    <source>
        <dbReference type="Pfam" id="PF00535"/>
    </source>
</evidence>
<dbReference type="InterPro" id="IPR050834">
    <property type="entry name" value="Glycosyltransf_2"/>
</dbReference>
<reference evidence="2 3" key="1">
    <citation type="submission" date="2024-04" db="EMBL/GenBank/DDBJ databases">
        <authorList>
            <person name="Cremers G."/>
        </authorList>
    </citation>
    <scope>NUCLEOTIDE SEQUENCE [LARGE SCALE GENOMIC DNA]</scope>
    <source>
        <strain evidence="2">MeCH1-AG</strain>
    </source>
</reference>
<dbReference type="Pfam" id="PF00535">
    <property type="entry name" value="Glycos_transf_2"/>
    <property type="match status" value="1"/>
</dbReference>
<dbReference type="SUPFAM" id="SSF53448">
    <property type="entry name" value="Nucleotide-diphospho-sugar transferases"/>
    <property type="match status" value="1"/>
</dbReference>
<accession>A0ABM9NHD1</accession>
<name>A0ABM9NHD1_9GAMM</name>